<feature type="domain" description="4Fe-4S ferredoxin-type" evidence="4">
    <location>
        <begin position="213"/>
        <end position="242"/>
    </location>
</feature>
<sequence length="245" mass="26778">MERKKGWSNNVKKKQIILQVSDIARHRGVGDLGFADISILDKAGGRGYGQAISLVFPLSRGILSEIDTAPTITYFHHYRTMNRLIDDTTLQLALFLERQGYRAYPVPASQSDPETGGYQAVFSHKTAAVLSGMGWIGKSALFIHSRYGPAVRLGTVLTDAPLGSGPEPMESRCGQCTRCRDVCPAQAIEGVEWQIGMARSQLIDVHACSTHMKEAYQHIGRGVVCGLCMVHCPFGAIQKEKVSSL</sequence>
<gene>
    <name evidence="5" type="ORF">SAMN04488579_10632</name>
</gene>
<evidence type="ECO:0000313" key="6">
    <source>
        <dbReference type="Proteomes" id="UP000199652"/>
    </source>
</evidence>
<dbReference type="PROSITE" id="PS00198">
    <property type="entry name" value="4FE4S_FER_1"/>
    <property type="match status" value="1"/>
</dbReference>
<dbReference type="Pfam" id="PF13484">
    <property type="entry name" value="Fer4_16"/>
    <property type="match status" value="1"/>
</dbReference>
<dbReference type="PANTHER" id="PTHR42827">
    <property type="entry name" value="IRON-SULFUR CLUSTER-BINDING PROTEIN-RELATED"/>
    <property type="match status" value="1"/>
</dbReference>
<dbReference type="STRING" id="1528.SAMN04488579_10632"/>
<keyword evidence="1" id="KW-0479">Metal-binding</keyword>
<evidence type="ECO:0000259" key="4">
    <source>
        <dbReference type="PROSITE" id="PS51379"/>
    </source>
</evidence>
<dbReference type="SUPFAM" id="SSF54862">
    <property type="entry name" value="4Fe-4S ferredoxins"/>
    <property type="match status" value="1"/>
</dbReference>
<dbReference type="GO" id="GO:0046872">
    <property type="term" value="F:metal ion binding"/>
    <property type="evidence" value="ECO:0007669"/>
    <property type="project" value="UniProtKB-KW"/>
</dbReference>
<feature type="domain" description="4Fe-4S ferredoxin-type" evidence="4">
    <location>
        <begin position="164"/>
        <end position="193"/>
    </location>
</feature>
<dbReference type="Proteomes" id="UP000199652">
    <property type="component" value="Unassembled WGS sequence"/>
</dbReference>
<reference evidence="6" key="1">
    <citation type="submission" date="2016-10" db="EMBL/GenBank/DDBJ databases">
        <authorList>
            <person name="Varghese N."/>
            <person name="Submissions S."/>
        </authorList>
    </citation>
    <scope>NUCLEOTIDE SEQUENCE [LARGE SCALE GENOMIC DNA]</scope>
    <source>
        <strain evidence="6">VPI 5359</strain>
    </source>
</reference>
<dbReference type="Gene3D" id="3.30.70.3270">
    <property type="match status" value="1"/>
</dbReference>
<keyword evidence="3" id="KW-0411">Iron-sulfur</keyword>
<dbReference type="PROSITE" id="PS51379">
    <property type="entry name" value="4FE4S_FER_2"/>
    <property type="match status" value="2"/>
</dbReference>
<evidence type="ECO:0000313" key="5">
    <source>
        <dbReference type="EMBL" id="SDX71750.1"/>
    </source>
</evidence>
<evidence type="ECO:0000256" key="3">
    <source>
        <dbReference type="ARBA" id="ARBA00023014"/>
    </source>
</evidence>
<dbReference type="AlphaFoldDB" id="A0A1H3DZH3"/>
<keyword evidence="6" id="KW-1185">Reference proteome</keyword>
<dbReference type="InterPro" id="IPR017896">
    <property type="entry name" value="4Fe4S_Fe-S-bd"/>
</dbReference>
<proteinExistence type="predicted"/>
<dbReference type="InterPro" id="IPR017900">
    <property type="entry name" value="4Fe4S_Fe_S_CS"/>
</dbReference>
<accession>A0A1H3DZH3</accession>
<organism evidence="5 6">
    <name type="scientific">Eubacterium barkeri</name>
    <name type="common">Clostridium barkeri</name>
    <dbReference type="NCBI Taxonomy" id="1528"/>
    <lineage>
        <taxon>Bacteria</taxon>
        <taxon>Bacillati</taxon>
        <taxon>Bacillota</taxon>
        <taxon>Clostridia</taxon>
        <taxon>Eubacteriales</taxon>
        <taxon>Eubacteriaceae</taxon>
        <taxon>Eubacterium</taxon>
    </lineage>
</organism>
<dbReference type="EMBL" id="FNOU01000006">
    <property type="protein sequence ID" value="SDX71750.1"/>
    <property type="molecule type" value="Genomic_DNA"/>
</dbReference>
<dbReference type="OrthoDB" id="9815745at2"/>
<dbReference type="PANTHER" id="PTHR42827:SF1">
    <property type="entry name" value="IRON-SULFUR CLUSTER-BINDING PROTEIN"/>
    <property type="match status" value="1"/>
</dbReference>
<protein>
    <submittedName>
        <fullName evidence="5">4Fe-4S double cluster binding domain-containing protein</fullName>
    </submittedName>
</protein>
<dbReference type="GO" id="GO:0051536">
    <property type="term" value="F:iron-sulfur cluster binding"/>
    <property type="evidence" value="ECO:0007669"/>
    <property type="project" value="UniProtKB-KW"/>
</dbReference>
<evidence type="ECO:0000256" key="1">
    <source>
        <dbReference type="ARBA" id="ARBA00022723"/>
    </source>
</evidence>
<name>A0A1H3DZH3_EUBBA</name>
<keyword evidence="2" id="KW-0408">Iron</keyword>
<evidence type="ECO:0000256" key="2">
    <source>
        <dbReference type="ARBA" id="ARBA00023004"/>
    </source>
</evidence>